<feature type="chain" id="PRO_5026162863" description="Carboxypeptidase regulatory-like domain-containing protein" evidence="2">
    <location>
        <begin position="46"/>
        <end position="139"/>
    </location>
</feature>
<name>A0A6I3KTF0_9NOCA</name>
<dbReference type="AlphaFoldDB" id="A0A6I3KTF0"/>
<comment type="caution">
    <text evidence="3">The sequence shown here is derived from an EMBL/GenBank/DDBJ whole genome shotgun (WGS) entry which is preliminary data.</text>
</comment>
<feature type="compositionally biased region" description="Basic residues" evidence="1">
    <location>
        <begin position="1"/>
        <end position="11"/>
    </location>
</feature>
<evidence type="ECO:0000256" key="1">
    <source>
        <dbReference type="SAM" id="MobiDB-lite"/>
    </source>
</evidence>
<keyword evidence="4" id="KW-1185">Reference proteome</keyword>
<feature type="signal peptide" evidence="2">
    <location>
        <begin position="1"/>
        <end position="45"/>
    </location>
</feature>
<proteinExistence type="predicted"/>
<evidence type="ECO:0000313" key="4">
    <source>
        <dbReference type="Proteomes" id="UP000432464"/>
    </source>
</evidence>
<accession>A0A6I3KTF0</accession>
<evidence type="ECO:0000313" key="3">
    <source>
        <dbReference type="EMBL" id="MTE11820.1"/>
    </source>
</evidence>
<evidence type="ECO:0008006" key="5">
    <source>
        <dbReference type="Google" id="ProtNLM"/>
    </source>
</evidence>
<feature type="region of interest" description="Disordered" evidence="1">
    <location>
        <begin position="1"/>
        <end position="21"/>
    </location>
</feature>
<sequence>MARRPNRRLWRRTASARPEGDPVRRTLLATSALAAACLLAPPAAAEPPADPAVKVQAVYGPEQFPMAGVAADIAPCGGGANVATVTTGTDGTAVYTGALGCYRVQVSTPIGCALDGDAALQVTSVPGVTPLATFRFRCA</sequence>
<reference evidence="3 4" key="1">
    <citation type="submission" date="2019-11" db="EMBL/GenBank/DDBJ databases">
        <title>Nocardia sp. nov. CT2-14 isolated from soil.</title>
        <authorList>
            <person name="Kanchanasin P."/>
            <person name="Tanasupawat S."/>
            <person name="Yuki M."/>
            <person name="Kudo T."/>
        </authorList>
    </citation>
    <scope>NUCLEOTIDE SEQUENCE [LARGE SCALE GENOMIC DNA]</scope>
    <source>
        <strain evidence="3 4">CT2-14</strain>
    </source>
</reference>
<dbReference type="InterPro" id="IPR006311">
    <property type="entry name" value="TAT_signal"/>
</dbReference>
<keyword evidence="2" id="KW-0732">Signal</keyword>
<organism evidence="3 4">
    <name type="scientific">Nocardia aurantiaca</name>
    <dbReference type="NCBI Taxonomy" id="2675850"/>
    <lineage>
        <taxon>Bacteria</taxon>
        <taxon>Bacillati</taxon>
        <taxon>Actinomycetota</taxon>
        <taxon>Actinomycetes</taxon>
        <taxon>Mycobacteriales</taxon>
        <taxon>Nocardiaceae</taxon>
        <taxon>Nocardia</taxon>
    </lineage>
</organism>
<gene>
    <name evidence="3" type="ORF">GLP40_03325</name>
</gene>
<dbReference type="Proteomes" id="UP000432464">
    <property type="component" value="Unassembled WGS sequence"/>
</dbReference>
<dbReference type="EMBL" id="WMBB01000001">
    <property type="protein sequence ID" value="MTE11820.1"/>
    <property type="molecule type" value="Genomic_DNA"/>
</dbReference>
<dbReference type="PROSITE" id="PS51318">
    <property type="entry name" value="TAT"/>
    <property type="match status" value="1"/>
</dbReference>
<protein>
    <recommendedName>
        <fullName evidence="5">Carboxypeptidase regulatory-like domain-containing protein</fullName>
    </recommendedName>
</protein>
<evidence type="ECO:0000256" key="2">
    <source>
        <dbReference type="SAM" id="SignalP"/>
    </source>
</evidence>